<dbReference type="GO" id="GO:0005886">
    <property type="term" value="C:plasma membrane"/>
    <property type="evidence" value="ECO:0007669"/>
    <property type="project" value="UniProtKB-SubCell"/>
</dbReference>
<dbReference type="OrthoDB" id="7173339at2"/>
<dbReference type="PANTHER" id="PTHR38035:SF1">
    <property type="entry name" value="ANCILLARY SECYEG TRANSLOCON SUBUNIT"/>
    <property type="match status" value="1"/>
</dbReference>
<evidence type="ECO:0000256" key="8">
    <source>
        <dbReference type="SAM" id="Phobius"/>
    </source>
</evidence>
<organism evidence="10 11">
    <name type="scientific">Candidatus Nucleicultrix amoebiphila FS5</name>
    <dbReference type="NCBI Taxonomy" id="1414854"/>
    <lineage>
        <taxon>Bacteria</taxon>
        <taxon>Pseudomonadati</taxon>
        <taxon>Pseudomonadota</taxon>
        <taxon>Alphaproteobacteria</taxon>
        <taxon>Holosporales</taxon>
        <taxon>Candidatus Nucleicultricaceae</taxon>
        <taxon>Candidatus Nucleicultrix</taxon>
    </lineage>
</organism>
<evidence type="ECO:0000313" key="10">
    <source>
        <dbReference type="EMBL" id="ARN84755.1"/>
    </source>
</evidence>
<dbReference type="KEGG" id="naf:GQ61_04985"/>
<proteinExistence type="predicted"/>
<dbReference type="InterPro" id="IPR026039">
    <property type="entry name" value="YfgM"/>
</dbReference>
<evidence type="ECO:0000259" key="9">
    <source>
        <dbReference type="Pfam" id="PF09976"/>
    </source>
</evidence>
<sequence length="215" mass="24797">MSEIHDLLEEAKQDARIEQIIKFWRAYGNHIIGAILIALTVTFGWIYWEYRTEQKKIRAANLYDQVITFMDKGEHELADQALKDLLKESSNGYGILAQMRLAGEDYQKTHKISDFYEKIINDKKVDEKFRDLAVIVLSLQSMDQDQGKINLEQLRTIAEGKSPFSANAREIIGLVYLKEGDPKAALQIFKDLSQEEGVTEGIRLRARAMLEQFNR</sequence>
<evidence type="ECO:0000256" key="2">
    <source>
        <dbReference type="ARBA" id="ARBA00004236"/>
    </source>
</evidence>
<evidence type="ECO:0000256" key="3">
    <source>
        <dbReference type="ARBA" id="ARBA00022475"/>
    </source>
</evidence>
<dbReference type="PANTHER" id="PTHR38035">
    <property type="entry name" value="UPF0070 PROTEIN YFGM"/>
    <property type="match status" value="1"/>
</dbReference>
<keyword evidence="7" id="KW-0143">Chaperone</keyword>
<evidence type="ECO:0000256" key="5">
    <source>
        <dbReference type="ARBA" id="ARBA00022989"/>
    </source>
</evidence>
<comment type="subcellular location">
    <subcellularLocation>
        <location evidence="2">Cell membrane</location>
    </subcellularLocation>
    <subcellularLocation>
        <location evidence="1">Membrane</location>
        <topology evidence="1">Single-pass membrane protein</topology>
    </subcellularLocation>
</comment>
<dbReference type="EMBL" id="CP008743">
    <property type="protein sequence ID" value="ARN84755.1"/>
    <property type="molecule type" value="Genomic_DNA"/>
</dbReference>
<dbReference type="Proteomes" id="UP000237351">
    <property type="component" value="Chromosome"/>
</dbReference>
<evidence type="ECO:0000313" key="11">
    <source>
        <dbReference type="Proteomes" id="UP000237351"/>
    </source>
</evidence>
<evidence type="ECO:0000256" key="7">
    <source>
        <dbReference type="ARBA" id="ARBA00023186"/>
    </source>
</evidence>
<keyword evidence="3" id="KW-1003">Cell membrane</keyword>
<keyword evidence="6 8" id="KW-0472">Membrane</keyword>
<dbReference type="GO" id="GO:0044877">
    <property type="term" value="F:protein-containing complex binding"/>
    <property type="evidence" value="ECO:0007669"/>
    <property type="project" value="InterPro"/>
</dbReference>
<protein>
    <recommendedName>
        <fullName evidence="9">Ancillary SecYEG translocon subunit/Cell division coordinator CpoB TPR domain-containing protein</fullName>
    </recommendedName>
</protein>
<feature type="domain" description="Ancillary SecYEG translocon subunit/Cell division coordinator CpoB TPR" evidence="9">
    <location>
        <begin position="22"/>
        <end position="190"/>
    </location>
</feature>
<evidence type="ECO:0000256" key="6">
    <source>
        <dbReference type="ARBA" id="ARBA00023136"/>
    </source>
</evidence>
<reference evidence="10 11" key="1">
    <citation type="submission" date="2014-06" db="EMBL/GenBank/DDBJ databases">
        <title>The genome of the endonuclear symbiont Nucleicultrix amoebiphila.</title>
        <authorList>
            <person name="Schulz F."/>
            <person name="Horn M."/>
        </authorList>
    </citation>
    <scope>NUCLEOTIDE SEQUENCE [LARGE SCALE GENOMIC DNA]</scope>
    <source>
        <strain evidence="10 11">FS5</strain>
    </source>
</reference>
<dbReference type="STRING" id="1414854.GQ61_04985"/>
<evidence type="ECO:0000256" key="4">
    <source>
        <dbReference type="ARBA" id="ARBA00022692"/>
    </source>
</evidence>
<keyword evidence="11" id="KW-1185">Reference proteome</keyword>
<gene>
    <name evidence="10" type="ORF">GQ61_04985</name>
</gene>
<name>A0A1W6N4H2_9PROT</name>
<keyword evidence="4 8" id="KW-0812">Transmembrane</keyword>
<dbReference type="InterPro" id="IPR018704">
    <property type="entry name" value="SecYEG/CpoB_TPR"/>
</dbReference>
<dbReference type="Pfam" id="PF09976">
    <property type="entry name" value="TPR_21"/>
    <property type="match status" value="1"/>
</dbReference>
<feature type="transmembrane region" description="Helical" evidence="8">
    <location>
        <begin position="31"/>
        <end position="48"/>
    </location>
</feature>
<keyword evidence="5 8" id="KW-1133">Transmembrane helix</keyword>
<dbReference type="RefSeq" id="WP_085784236.1">
    <property type="nucleotide sequence ID" value="NZ_CP008743.1"/>
</dbReference>
<accession>A0A1W6N4H2</accession>
<evidence type="ECO:0000256" key="1">
    <source>
        <dbReference type="ARBA" id="ARBA00004167"/>
    </source>
</evidence>
<dbReference type="AlphaFoldDB" id="A0A1W6N4H2"/>